<keyword evidence="6 10" id="KW-1133">Transmembrane helix</keyword>
<dbReference type="PANTHER" id="PTHR11434">
    <property type="entry name" value="NADH-UBIQUINONE OXIDOREDUCTASE SUBUNIT ND4L"/>
    <property type="match status" value="1"/>
</dbReference>
<sequence length="237" mass="26265">MKVALRKVTECVSGVALDFQEDKWDIAKWSIPLEIEIPIEWTDVFFKKRRHKQQLTMQIVDEEQQEEGNKDPEGLEQGQEVSSLGRDGYPGAGIRGILLNRRNIPIMSMPIESMLLAVNSNFLVFSVSSDDMMGQSFASLVPTVAAAESAIGLAIFVITFRVRGTIAVESINSIQATLPNATFPVASVQDDIAIKDVRLSGFRPEKLHRAVACGYYEACATSLIASSAKMWLKSLRW</sequence>
<comment type="caution">
    <text evidence="11">The sequence shown here is derived from an EMBL/GenBank/DDBJ whole genome shotgun (WGS) entry which is preliminary data.</text>
</comment>
<protein>
    <submittedName>
        <fullName evidence="11">NADH:ubiquinone dehydrogenase subunit 4L</fullName>
    </submittedName>
</protein>
<dbReference type="PANTHER" id="PTHR11434:SF21">
    <property type="entry name" value="NADH DEHYDROGENASE SUBUNIT 4L-RELATED"/>
    <property type="match status" value="1"/>
</dbReference>
<keyword evidence="7" id="KW-0520">NAD</keyword>
<evidence type="ECO:0000256" key="2">
    <source>
        <dbReference type="ARBA" id="ARBA00010519"/>
    </source>
</evidence>
<keyword evidence="5" id="KW-1278">Translocase</keyword>
<feature type="region of interest" description="Disordered" evidence="9">
    <location>
        <begin position="62"/>
        <end position="87"/>
    </location>
</feature>
<name>A0ABS8W463_DATST</name>
<evidence type="ECO:0000256" key="4">
    <source>
        <dbReference type="ARBA" id="ARBA00022692"/>
    </source>
</evidence>
<dbReference type="InterPro" id="IPR039428">
    <property type="entry name" value="NUOK/Mnh_C1-like"/>
</dbReference>
<dbReference type="Proteomes" id="UP000823775">
    <property type="component" value="Unassembled WGS sequence"/>
</dbReference>
<evidence type="ECO:0000256" key="8">
    <source>
        <dbReference type="ARBA" id="ARBA00023136"/>
    </source>
</evidence>
<proteinExistence type="inferred from homology"/>
<evidence type="ECO:0000313" key="12">
    <source>
        <dbReference type="Proteomes" id="UP000823775"/>
    </source>
</evidence>
<evidence type="ECO:0000256" key="6">
    <source>
        <dbReference type="ARBA" id="ARBA00022989"/>
    </source>
</evidence>
<gene>
    <name evidence="11" type="primary">NAD4L_2</name>
    <name evidence="11" type="ORF">HAX54_044133</name>
</gene>
<feature type="transmembrane region" description="Helical" evidence="10">
    <location>
        <begin position="104"/>
        <end position="125"/>
    </location>
</feature>
<reference evidence="11 12" key="1">
    <citation type="journal article" date="2021" name="BMC Genomics">
        <title>Datura genome reveals duplications of psychoactive alkaloid biosynthetic genes and high mutation rate following tissue culture.</title>
        <authorList>
            <person name="Rajewski A."/>
            <person name="Carter-House D."/>
            <person name="Stajich J."/>
            <person name="Litt A."/>
        </authorList>
    </citation>
    <scope>NUCLEOTIDE SEQUENCE [LARGE SCALE GENOMIC DNA]</scope>
    <source>
        <strain evidence="11">AR-01</strain>
    </source>
</reference>
<keyword evidence="8 10" id="KW-0472">Membrane</keyword>
<evidence type="ECO:0000256" key="5">
    <source>
        <dbReference type="ARBA" id="ARBA00022967"/>
    </source>
</evidence>
<keyword evidence="3" id="KW-0813">Transport</keyword>
<evidence type="ECO:0000256" key="1">
    <source>
        <dbReference type="ARBA" id="ARBA00004141"/>
    </source>
</evidence>
<evidence type="ECO:0000256" key="10">
    <source>
        <dbReference type="SAM" id="Phobius"/>
    </source>
</evidence>
<keyword evidence="4 10" id="KW-0812">Transmembrane</keyword>
<evidence type="ECO:0000256" key="9">
    <source>
        <dbReference type="SAM" id="MobiDB-lite"/>
    </source>
</evidence>
<evidence type="ECO:0000256" key="7">
    <source>
        <dbReference type="ARBA" id="ARBA00023027"/>
    </source>
</evidence>
<dbReference type="EMBL" id="JACEIK010006691">
    <property type="protein sequence ID" value="MCE2056158.1"/>
    <property type="molecule type" value="Genomic_DNA"/>
</dbReference>
<dbReference type="NCBIfam" id="NF004323">
    <property type="entry name" value="PRK05715.1-5"/>
    <property type="match status" value="1"/>
</dbReference>
<feature type="transmembrane region" description="Helical" evidence="10">
    <location>
        <begin position="137"/>
        <end position="160"/>
    </location>
</feature>
<dbReference type="InterPro" id="IPR001133">
    <property type="entry name" value="NADH_UbQ_OxRdtase_chain4L/K"/>
</dbReference>
<accession>A0ABS8W463</accession>
<evidence type="ECO:0000256" key="3">
    <source>
        <dbReference type="ARBA" id="ARBA00022448"/>
    </source>
</evidence>
<comment type="similarity">
    <text evidence="2">Belongs to the complex I subunit 4L family.</text>
</comment>
<organism evidence="11 12">
    <name type="scientific">Datura stramonium</name>
    <name type="common">Jimsonweed</name>
    <name type="synonym">Common thornapple</name>
    <dbReference type="NCBI Taxonomy" id="4076"/>
    <lineage>
        <taxon>Eukaryota</taxon>
        <taxon>Viridiplantae</taxon>
        <taxon>Streptophyta</taxon>
        <taxon>Embryophyta</taxon>
        <taxon>Tracheophyta</taxon>
        <taxon>Spermatophyta</taxon>
        <taxon>Magnoliopsida</taxon>
        <taxon>eudicotyledons</taxon>
        <taxon>Gunneridae</taxon>
        <taxon>Pentapetalae</taxon>
        <taxon>asterids</taxon>
        <taxon>lamiids</taxon>
        <taxon>Solanales</taxon>
        <taxon>Solanaceae</taxon>
        <taxon>Solanoideae</taxon>
        <taxon>Datureae</taxon>
        <taxon>Datura</taxon>
    </lineage>
</organism>
<comment type="subcellular location">
    <subcellularLocation>
        <location evidence="1">Membrane</location>
        <topology evidence="1">Multi-pass membrane protein</topology>
    </subcellularLocation>
</comment>
<dbReference type="Pfam" id="PF00420">
    <property type="entry name" value="Oxidored_q2"/>
    <property type="match status" value="1"/>
</dbReference>
<dbReference type="HAMAP" id="MF_01456">
    <property type="entry name" value="NDH1_NuoK"/>
    <property type="match status" value="1"/>
</dbReference>
<keyword evidence="12" id="KW-1185">Reference proteome</keyword>
<evidence type="ECO:0000313" key="11">
    <source>
        <dbReference type="EMBL" id="MCE2056158.1"/>
    </source>
</evidence>
<dbReference type="Gene3D" id="1.10.287.3510">
    <property type="match status" value="1"/>
</dbReference>